<name>A0A7W6PXL2_9SPHN</name>
<organism evidence="1 2">
    <name type="scientific">Sphingobium scionense</name>
    <dbReference type="NCBI Taxonomy" id="1404341"/>
    <lineage>
        <taxon>Bacteria</taxon>
        <taxon>Pseudomonadati</taxon>
        <taxon>Pseudomonadota</taxon>
        <taxon>Alphaproteobacteria</taxon>
        <taxon>Sphingomonadales</taxon>
        <taxon>Sphingomonadaceae</taxon>
        <taxon>Sphingobium</taxon>
    </lineage>
</organism>
<dbReference type="Proteomes" id="UP000590524">
    <property type="component" value="Unassembled WGS sequence"/>
</dbReference>
<dbReference type="AlphaFoldDB" id="A0A7W6PXL2"/>
<evidence type="ECO:0000313" key="2">
    <source>
        <dbReference type="Proteomes" id="UP000590524"/>
    </source>
</evidence>
<accession>A0A7W6PXL2</accession>
<sequence length="74" mass="7788">MPSGGAAIICSTGPRKRCACGKPAPFLCDWKVPARRSGTCDAPLCATCATSPAEEKHLCLAHAQAYKQWKAARA</sequence>
<proteinExistence type="predicted"/>
<protein>
    <submittedName>
        <fullName evidence="1">Uncharacterized protein</fullName>
    </submittedName>
</protein>
<keyword evidence="2" id="KW-1185">Reference proteome</keyword>
<reference evidence="1 2" key="1">
    <citation type="submission" date="2020-08" db="EMBL/GenBank/DDBJ databases">
        <title>Genomic Encyclopedia of Type Strains, Phase IV (KMG-IV): sequencing the most valuable type-strain genomes for metagenomic binning, comparative biology and taxonomic classification.</title>
        <authorList>
            <person name="Goeker M."/>
        </authorList>
    </citation>
    <scope>NUCLEOTIDE SEQUENCE [LARGE SCALE GENOMIC DNA]</scope>
    <source>
        <strain evidence="1 2">DSM 19371</strain>
    </source>
</reference>
<gene>
    <name evidence="1" type="ORF">GGQ90_002874</name>
</gene>
<evidence type="ECO:0000313" key="1">
    <source>
        <dbReference type="EMBL" id="MBB4149085.1"/>
    </source>
</evidence>
<dbReference type="RefSeq" id="WP_188082732.1">
    <property type="nucleotide sequence ID" value="NZ_JACIEU010000011.1"/>
</dbReference>
<dbReference type="EMBL" id="JACIEU010000011">
    <property type="protein sequence ID" value="MBB4149085.1"/>
    <property type="molecule type" value="Genomic_DNA"/>
</dbReference>
<comment type="caution">
    <text evidence="1">The sequence shown here is derived from an EMBL/GenBank/DDBJ whole genome shotgun (WGS) entry which is preliminary data.</text>
</comment>